<dbReference type="InterPro" id="IPR008313">
    <property type="entry name" value="GH125"/>
</dbReference>
<dbReference type="PANTHER" id="PTHR31047:SF1">
    <property type="entry name" value="DUF1237 DOMAIN-CONTAINING PROTEIN"/>
    <property type="match status" value="1"/>
</dbReference>
<comment type="caution">
    <text evidence="3">The sequence shown here is derived from an EMBL/GenBank/DDBJ whole genome shotgun (WGS) entry which is preliminary data.</text>
</comment>
<feature type="compositionally biased region" description="Basic and acidic residues" evidence="1">
    <location>
        <begin position="443"/>
        <end position="452"/>
    </location>
</feature>
<evidence type="ECO:0000256" key="2">
    <source>
        <dbReference type="SAM" id="Phobius"/>
    </source>
</evidence>
<accession>A0A9W8YW69</accession>
<name>A0A9W8YW69_9PEZI</name>
<keyword evidence="2" id="KW-0812">Transmembrane</keyword>
<dbReference type="InterPro" id="IPR012341">
    <property type="entry name" value="6hp_glycosidase-like_sf"/>
</dbReference>
<dbReference type="Proteomes" id="UP001140453">
    <property type="component" value="Unassembled WGS sequence"/>
</dbReference>
<dbReference type="PANTHER" id="PTHR31047">
    <property type="entry name" value="MEIOTICALLY UP-REGULATED GENE 157 PROTEIN"/>
    <property type="match status" value="1"/>
</dbReference>
<protein>
    <submittedName>
        <fullName evidence="3">Uncharacterized protein</fullName>
    </submittedName>
</protein>
<evidence type="ECO:0000256" key="1">
    <source>
        <dbReference type="SAM" id="MobiDB-lite"/>
    </source>
</evidence>
<dbReference type="GO" id="GO:0005975">
    <property type="term" value="P:carbohydrate metabolic process"/>
    <property type="evidence" value="ECO:0007669"/>
    <property type="project" value="InterPro"/>
</dbReference>
<dbReference type="EMBL" id="JAPEVB010000002">
    <property type="protein sequence ID" value="KAJ4392993.1"/>
    <property type="molecule type" value="Genomic_DNA"/>
</dbReference>
<feature type="transmembrane region" description="Helical" evidence="2">
    <location>
        <begin position="34"/>
        <end position="55"/>
    </location>
</feature>
<organism evidence="3 4">
    <name type="scientific">Gnomoniopsis smithogilvyi</name>
    <dbReference type="NCBI Taxonomy" id="1191159"/>
    <lineage>
        <taxon>Eukaryota</taxon>
        <taxon>Fungi</taxon>
        <taxon>Dikarya</taxon>
        <taxon>Ascomycota</taxon>
        <taxon>Pezizomycotina</taxon>
        <taxon>Sordariomycetes</taxon>
        <taxon>Sordariomycetidae</taxon>
        <taxon>Diaporthales</taxon>
        <taxon>Gnomoniaceae</taxon>
        <taxon>Gnomoniopsis</taxon>
    </lineage>
</organism>
<dbReference type="Gene3D" id="1.50.10.10">
    <property type="match status" value="1"/>
</dbReference>
<sequence length="654" mass="71879">MAKRVRIQSAHGILIPGGLPNSPRRAMWRSKQHTLLYLSAALVLYGLFCTTRNLLHDAAAGIILPPADRYASSTASSPYDYYEGGAGAAAVGPVSTDDDCPEYGRYAAMRHEPFTGGSWNLPYQRPVKGCRKVVVDEVEEVIREMNKTVKDPDLFRLFENCFPNTLDTSVMWTGVSSENVKEELTFITTGDIHAMWLRDSANQLQSYVSLLHPPPQQPPTTSPPAPSKLASLFRGAINLQTRYLLASPHCNAFQPPVEAEMAPGNDGNPHDLVFPAYDPAVVFECKYELDSLAAFLQLSWDYYSRTKDARFFVDASKRKKGGGRHAGWKAAVVAILDTAEAMRQGTYTSSGMVHDSPYRFERISSVPTESLGNRGNGSPVREGTGMVRSSFRPSDDSTTFQLLVPANMMLAKYLELCAEIVAGVEKEEAKAASVSSGVIGKEKAAQGVLKDEEKDEDEAGNGETVTERMKRMAKEIRKGIDKYGKVKHPDFGEIFAYETDGYTSTSMMDDANLPSLLSAPLTGYLPRTDPTYRATRKFILSPANPYYGHGPVLNGTGGPHIGPGMVWPMSLIVGIMTTDDDEEIKDLLRQVLASTDFLGLIHESVNVHNAALWTRSWFSWANGLFGQMMLDLRARKPHILKISFQGENGAGKKG</sequence>
<feature type="region of interest" description="Disordered" evidence="1">
    <location>
        <begin position="367"/>
        <end position="392"/>
    </location>
</feature>
<evidence type="ECO:0000313" key="4">
    <source>
        <dbReference type="Proteomes" id="UP001140453"/>
    </source>
</evidence>
<proteinExistence type="predicted"/>
<dbReference type="SMART" id="SM01149">
    <property type="entry name" value="DUF1237"/>
    <property type="match status" value="1"/>
</dbReference>
<keyword evidence="2" id="KW-0472">Membrane</keyword>
<dbReference type="AlphaFoldDB" id="A0A9W8YW69"/>
<feature type="region of interest" description="Disordered" evidence="1">
    <location>
        <begin position="443"/>
        <end position="466"/>
    </location>
</feature>
<dbReference type="GO" id="GO:0003824">
    <property type="term" value="F:catalytic activity"/>
    <property type="evidence" value="ECO:0007669"/>
    <property type="project" value="UniProtKB-ARBA"/>
</dbReference>
<dbReference type="OrthoDB" id="7771656at2759"/>
<evidence type="ECO:0000313" key="3">
    <source>
        <dbReference type="EMBL" id="KAJ4392993.1"/>
    </source>
</evidence>
<keyword evidence="4" id="KW-1185">Reference proteome</keyword>
<gene>
    <name evidence="3" type="ORF">N0V93_002197</name>
</gene>
<dbReference type="InterPro" id="IPR008928">
    <property type="entry name" value="6-hairpin_glycosidase_sf"/>
</dbReference>
<reference evidence="3" key="1">
    <citation type="submission" date="2022-10" db="EMBL/GenBank/DDBJ databases">
        <title>Tapping the CABI collections for fungal endophytes: first genome assemblies for Collariella, Neodidymelliopsis, Ascochyta clinopodiicola, Didymella pomorum, Didymosphaeria variabile, Neocosmospora piperis and Neocucurbitaria cava.</title>
        <authorList>
            <person name="Hill R."/>
        </authorList>
    </citation>
    <scope>NUCLEOTIDE SEQUENCE</scope>
    <source>
        <strain evidence="3">IMI 355082</strain>
    </source>
</reference>
<dbReference type="SUPFAM" id="SSF48208">
    <property type="entry name" value="Six-hairpin glycosidases"/>
    <property type="match status" value="1"/>
</dbReference>
<keyword evidence="2" id="KW-1133">Transmembrane helix</keyword>
<dbReference type="Pfam" id="PF06824">
    <property type="entry name" value="Glyco_hydro_125"/>
    <property type="match status" value="1"/>
</dbReference>